<comment type="caution">
    <text evidence="1">The sequence shown here is derived from an EMBL/GenBank/DDBJ whole genome shotgun (WGS) entry which is preliminary data.</text>
</comment>
<dbReference type="Proteomes" id="UP000812031">
    <property type="component" value="Unassembled WGS sequence"/>
</dbReference>
<name>A0ABS6Y0N3_9FLAO</name>
<organism evidence="1 2">
    <name type="scientific">Flavobacterium taihuense</name>
    <dbReference type="NCBI Taxonomy" id="2857508"/>
    <lineage>
        <taxon>Bacteria</taxon>
        <taxon>Pseudomonadati</taxon>
        <taxon>Bacteroidota</taxon>
        <taxon>Flavobacteriia</taxon>
        <taxon>Flavobacteriales</taxon>
        <taxon>Flavobacteriaceae</taxon>
        <taxon>Flavobacterium</taxon>
    </lineage>
</organism>
<keyword evidence="2" id="KW-1185">Reference proteome</keyword>
<proteinExistence type="predicted"/>
<accession>A0ABS6Y0N3</accession>
<sequence length="135" mass="15243">MNAVKQEVKKVEVAKALPTLNKVQPTAVEPKTAIMASIEKFALKNPPTAKERISRKVLFDEVSKRYEHLENKSNDLKMFDAGNDKINAKIILKNQAGFEFEVSNSNVIKKVRDAMETELNILLAEAENEVLNFEI</sequence>
<dbReference type="EMBL" id="JAHWYN010000025">
    <property type="protein sequence ID" value="MBW4362486.1"/>
    <property type="molecule type" value="Genomic_DNA"/>
</dbReference>
<protein>
    <submittedName>
        <fullName evidence="1">Uncharacterized protein</fullName>
    </submittedName>
</protein>
<reference evidence="1 2" key="1">
    <citation type="submission" date="2021-07" db="EMBL/GenBank/DDBJ databases">
        <title>Flavobacterium sp. nov. isolated from sediment on the Taihu Lake.</title>
        <authorList>
            <person name="Qu J.-H."/>
        </authorList>
    </citation>
    <scope>NUCLEOTIDE SEQUENCE [LARGE SCALE GENOMIC DNA]</scope>
    <source>
        <strain evidence="1 2">NAS39</strain>
    </source>
</reference>
<dbReference type="RefSeq" id="WP_219318969.1">
    <property type="nucleotide sequence ID" value="NZ_JAHWYN010000025.1"/>
</dbReference>
<evidence type="ECO:0000313" key="1">
    <source>
        <dbReference type="EMBL" id="MBW4362486.1"/>
    </source>
</evidence>
<evidence type="ECO:0000313" key="2">
    <source>
        <dbReference type="Proteomes" id="UP000812031"/>
    </source>
</evidence>
<gene>
    <name evidence="1" type="ORF">KZH69_18535</name>
</gene>